<proteinExistence type="predicted"/>
<keyword evidence="3" id="KW-1185">Reference proteome</keyword>
<dbReference type="Proteomes" id="UP001147746">
    <property type="component" value="Unassembled WGS sequence"/>
</dbReference>
<evidence type="ECO:0000313" key="3">
    <source>
        <dbReference type="Proteomes" id="UP001147746"/>
    </source>
</evidence>
<dbReference type="AlphaFoldDB" id="A0A9W9Q1M5"/>
<reference evidence="2" key="1">
    <citation type="submission" date="2022-12" db="EMBL/GenBank/DDBJ databases">
        <authorList>
            <person name="Petersen C."/>
        </authorList>
    </citation>
    <scope>NUCLEOTIDE SEQUENCE</scope>
    <source>
        <strain evidence="2">IBT 21472</strain>
    </source>
</reference>
<feature type="region of interest" description="Disordered" evidence="1">
    <location>
        <begin position="236"/>
        <end position="291"/>
    </location>
</feature>
<accession>A0A9W9Q1M5</accession>
<name>A0A9W9Q1M5_9EURO</name>
<feature type="compositionally biased region" description="Polar residues" evidence="1">
    <location>
        <begin position="239"/>
        <end position="257"/>
    </location>
</feature>
<feature type="compositionally biased region" description="Acidic residues" evidence="1">
    <location>
        <begin position="161"/>
        <end position="171"/>
    </location>
</feature>
<feature type="region of interest" description="Disordered" evidence="1">
    <location>
        <begin position="120"/>
        <end position="199"/>
    </location>
</feature>
<evidence type="ECO:0000313" key="2">
    <source>
        <dbReference type="EMBL" id="KAJ5318404.1"/>
    </source>
</evidence>
<comment type="caution">
    <text evidence="2">The sequence shown here is derived from an EMBL/GenBank/DDBJ whole genome shotgun (WGS) entry which is preliminary data.</text>
</comment>
<feature type="compositionally biased region" description="Low complexity" evidence="1">
    <location>
        <begin position="129"/>
        <end position="149"/>
    </location>
</feature>
<organism evidence="2 3">
    <name type="scientific">Penicillium atrosanguineum</name>
    <dbReference type="NCBI Taxonomy" id="1132637"/>
    <lineage>
        <taxon>Eukaryota</taxon>
        <taxon>Fungi</taxon>
        <taxon>Dikarya</taxon>
        <taxon>Ascomycota</taxon>
        <taxon>Pezizomycotina</taxon>
        <taxon>Eurotiomycetes</taxon>
        <taxon>Eurotiomycetidae</taxon>
        <taxon>Eurotiales</taxon>
        <taxon>Aspergillaceae</taxon>
        <taxon>Penicillium</taxon>
    </lineage>
</organism>
<protein>
    <recommendedName>
        <fullName evidence="4">DUF4371 domain-containing protein</fullName>
    </recommendedName>
</protein>
<feature type="compositionally biased region" description="Basic and acidic residues" evidence="1">
    <location>
        <begin position="277"/>
        <end position="291"/>
    </location>
</feature>
<reference evidence="2" key="2">
    <citation type="journal article" date="2023" name="IMA Fungus">
        <title>Comparative genomic study of the Penicillium genus elucidates a diverse pangenome and 15 lateral gene transfer events.</title>
        <authorList>
            <person name="Petersen C."/>
            <person name="Sorensen T."/>
            <person name="Nielsen M.R."/>
            <person name="Sondergaard T.E."/>
            <person name="Sorensen J.L."/>
            <person name="Fitzpatrick D.A."/>
            <person name="Frisvad J.C."/>
            <person name="Nielsen K.L."/>
        </authorList>
    </citation>
    <scope>NUCLEOTIDE SEQUENCE</scope>
    <source>
        <strain evidence="2">IBT 21472</strain>
    </source>
</reference>
<gene>
    <name evidence="2" type="ORF">N7476_004824</name>
</gene>
<evidence type="ECO:0000256" key="1">
    <source>
        <dbReference type="SAM" id="MobiDB-lite"/>
    </source>
</evidence>
<dbReference type="EMBL" id="JAPZBO010000004">
    <property type="protein sequence ID" value="KAJ5318404.1"/>
    <property type="molecule type" value="Genomic_DNA"/>
</dbReference>
<sequence>MRDLIHALSPTYQIPSRHRIADDLLDEAYNGLREEVLKELRRTEFLNITVDETTNIRSQRVIVMTITTPAKSWFIHRVEKLLFVQINKRQSRAEQHPKVTQEFLLEQEDNEIERVLQRKQVQDHLSEGSDTSSKFASSPTSSPTPRLVSNPEPNPALDPPADQESDQESDQAPDQAPDQASDQAPDQAPDPIISTSASTCRPTPALISALNSALTSASGSTNPALVSALNSRLNSLLNTTSEPPQSPPKESTPNPSSARPMRARSKRISEWSQGVIDHCEPPSRRRRVDSS</sequence>
<evidence type="ECO:0008006" key="4">
    <source>
        <dbReference type="Google" id="ProtNLM"/>
    </source>
</evidence>